<proteinExistence type="predicted"/>
<feature type="compositionally biased region" description="Polar residues" evidence="1">
    <location>
        <begin position="120"/>
        <end position="139"/>
    </location>
</feature>
<feature type="compositionally biased region" description="Basic and acidic residues" evidence="1">
    <location>
        <begin position="299"/>
        <end position="308"/>
    </location>
</feature>
<protein>
    <submittedName>
        <fullName evidence="2">Uncharacterized protein</fullName>
    </submittedName>
</protein>
<dbReference type="AlphaFoldDB" id="A0A074X4R0"/>
<evidence type="ECO:0000256" key="1">
    <source>
        <dbReference type="SAM" id="MobiDB-lite"/>
    </source>
</evidence>
<accession>A0A074X4R0</accession>
<feature type="compositionally biased region" description="Polar residues" evidence="1">
    <location>
        <begin position="88"/>
        <end position="98"/>
    </location>
</feature>
<name>A0A074X4R0_9PEZI</name>
<dbReference type="EMBL" id="KL584703">
    <property type="protein sequence ID" value="KEQ77022.1"/>
    <property type="molecule type" value="Genomic_DNA"/>
</dbReference>
<feature type="region of interest" description="Disordered" evidence="1">
    <location>
        <begin position="244"/>
        <end position="321"/>
    </location>
</feature>
<dbReference type="GeneID" id="25413061"/>
<gene>
    <name evidence="2" type="ORF">M436DRAFT_60807</name>
</gene>
<sequence>MPLQTAIVLSLETMTALSPHPIPTSTQIRHSAPVRHSWDSSRHIAGVPTVPPSMSHLAFGVTHQSDIRRSPDPSTPVKPLGQPKYTITKETPPSSSKLASRPPTPVPDCPPPPLTRPSTVSNLNAPPTVSSNIQQSVSKPSFAAHEAPSPSSTALLPLDVPKYRFPPTPPLPKEWNGTHDHAMCVLDTCNYSLNAIVKKLRSAFPELSKAPLTPTMVDKRLRVLDQNPDIDYFRTGLEHANREGMEKARRGKAISTGTGPSGYDTRIPADPRVSTLTSPTSTIDSSFLSSVPSLPDLPKTPREAHHESGLSTKTTDSLTSQARHFTRPFDIGFLSHRTLASEKDESER</sequence>
<evidence type="ECO:0000313" key="3">
    <source>
        <dbReference type="Proteomes" id="UP000027730"/>
    </source>
</evidence>
<keyword evidence="3" id="KW-1185">Reference proteome</keyword>
<feature type="region of interest" description="Disordered" evidence="1">
    <location>
        <begin position="63"/>
        <end position="160"/>
    </location>
</feature>
<dbReference type="RefSeq" id="XP_013431073.1">
    <property type="nucleotide sequence ID" value="XM_013575619.1"/>
</dbReference>
<feature type="compositionally biased region" description="Polar residues" evidence="1">
    <location>
        <begin position="274"/>
        <end position="292"/>
    </location>
</feature>
<organism evidence="2 3">
    <name type="scientific">Aureobasidium namibiae CBS 147.97</name>
    <dbReference type="NCBI Taxonomy" id="1043004"/>
    <lineage>
        <taxon>Eukaryota</taxon>
        <taxon>Fungi</taxon>
        <taxon>Dikarya</taxon>
        <taxon>Ascomycota</taxon>
        <taxon>Pezizomycotina</taxon>
        <taxon>Dothideomycetes</taxon>
        <taxon>Dothideomycetidae</taxon>
        <taxon>Dothideales</taxon>
        <taxon>Saccotheciaceae</taxon>
        <taxon>Aureobasidium</taxon>
    </lineage>
</organism>
<feature type="compositionally biased region" description="Polar residues" evidence="1">
    <location>
        <begin position="309"/>
        <end position="321"/>
    </location>
</feature>
<dbReference type="OrthoDB" id="5383839at2759"/>
<dbReference type="HOGENOM" id="CLU_811286_0_0_1"/>
<dbReference type="Proteomes" id="UP000027730">
    <property type="component" value="Unassembled WGS sequence"/>
</dbReference>
<reference evidence="2 3" key="1">
    <citation type="journal article" date="2014" name="BMC Genomics">
        <title>Genome sequencing of four Aureobasidium pullulans varieties: biotechnological potential, stress tolerance, and description of new species.</title>
        <authorList>
            <person name="Gostin Ar C."/>
            <person name="Ohm R.A."/>
            <person name="Kogej T."/>
            <person name="Sonjak S."/>
            <person name="Turk M."/>
            <person name="Zajc J."/>
            <person name="Zalar P."/>
            <person name="Grube M."/>
            <person name="Sun H."/>
            <person name="Han J."/>
            <person name="Sharma A."/>
            <person name="Chiniquy J."/>
            <person name="Ngan C.Y."/>
            <person name="Lipzen A."/>
            <person name="Barry K."/>
            <person name="Grigoriev I.V."/>
            <person name="Gunde-Cimerman N."/>
        </authorList>
    </citation>
    <scope>NUCLEOTIDE SEQUENCE [LARGE SCALE GENOMIC DNA]</scope>
    <source>
        <strain evidence="2 3">CBS 147.97</strain>
    </source>
</reference>
<feature type="compositionally biased region" description="Pro residues" evidence="1">
    <location>
        <begin position="102"/>
        <end position="115"/>
    </location>
</feature>
<evidence type="ECO:0000313" key="2">
    <source>
        <dbReference type="EMBL" id="KEQ77022.1"/>
    </source>
</evidence>